<dbReference type="RefSeq" id="XP_022091045.1">
    <property type="nucleotide sequence ID" value="XM_022235353.1"/>
</dbReference>
<proteinExistence type="inferred from homology"/>
<dbReference type="InterPro" id="IPR000169">
    <property type="entry name" value="Pept_cys_AS"/>
</dbReference>
<dbReference type="AlphaFoldDB" id="A0A8B7YF77"/>
<comment type="similarity">
    <text evidence="1">Belongs to the peptidase C1 family.</text>
</comment>
<evidence type="ECO:0000313" key="10">
    <source>
        <dbReference type="Proteomes" id="UP000694845"/>
    </source>
</evidence>
<dbReference type="PROSITE" id="PS00639">
    <property type="entry name" value="THIOL_PROTEASE_HIS"/>
    <property type="match status" value="1"/>
</dbReference>
<feature type="chain" id="PRO_5034305181" evidence="8">
    <location>
        <begin position="19"/>
        <end position="331"/>
    </location>
</feature>
<feature type="domain" description="Peptidase C1A papain C-terminal" evidence="9">
    <location>
        <begin position="81"/>
        <end position="327"/>
    </location>
</feature>
<accession>A0A8B7YF77</accession>
<dbReference type="OrthoDB" id="640249at2759"/>
<dbReference type="Pfam" id="PF00112">
    <property type="entry name" value="Peptidase_C1"/>
    <property type="match status" value="1"/>
</dbReference>
<dbReference type="SUPFAM" id="SSF54001">
    <property type="entry name" value="Cysteine proteinases"/>
    <property type="match status" value="1"/>
</dbReference>
<dbReference type="KEGG" id="aplc:110979509"/>
<reference evidence="11" key="1">
    <citation type="submission" date="2025-08" db="UniProtKB">
        <authorList>
            <consortium name="RefSeq"/>
        </authorList>
    </citation>
    <scope>IDENTIFICATION</scope>
</reference>
<evidence type="ECO:0000256" key="5">
    <source>
        <dbReference type="ARBA" id="ARBA00022807"/>
    </source>
</evidence>
<organism evidence="10 11">
    <name type="scientific">Acanthaster planci</name>
    <name type="common">Crown-of-thorns starfish</name>
    <dbReference type="NCBI Taxonomy" id="133434"/>
    <lineage>
        <taxon>Eukaryota</taxon>
        <taxon>Metazoa</taxon>
        <taxon>Echinodermata</taxon>
        <taxon>Eleutherozoa</taxon>
        <taxon>Asterozoa</taxon>
        <taxon>Asteroidea</taxon>
        <taxon>Valvatacea</taxon>
        <taxon>Valvatida</taxon>
        <taxon>Acanthasteridae</taxon>
        <taxon>Acanthaster</taxon>
    </lineage>
</organism>
<evidence type="ECO:0000256" key="3">
    <source>
        <dbReference type="ARBA" id="ARBA00022729"/>
    </source>
</evidence>
<dbReference type="GO" id="GO:0006508">
    <property type="term" value="P:proteolysis"/>
    <property type="evidence" value="ECO:0007669"/>
    <property type="project" value="UniProtKB-KW"/>
</dbReference>
<dbReference type="InterPro" id="IPR025660">
    <property type="entry name" value="Pept_his_AS"/>
</dbReference>
<dbReference type="InterPro" id="IPR038765">
    <property type="entry name" value="Papain-like_cys_pep_sf"/>
</dbReference>
<dbReference type="Gene3D" id="3.90.70.10">
    <property type="entry name" value="Cysteine proteinases"/>
    <property type="match status" value="1"/>
</dbReference>
<keyword evidence="10" id="KW-1185">Reference proteome</keyword>
<keyword evidence="6" id="KW-0865">Zymogen</keyword>
<keyword evidence="5" id="KW-0788">Thiol protease</keyword>
<sequence>MMRFAVVFLVSVLALTSASIDFQEYSAEIIQRINSMDTTWKAGPNFLGETLESVIARLGVKYPLPVEKRLPLYFHEDVSDIPVTFDARQKWPKCTTISLIRDQAACGSCWAFGAVEAMSDRECIHNNIQVNISAEELNSCCKTCSLGCGGGFPNAAWEFWKTHGLVSGGLYNSKSGCQPYSIPGCDHYEPGHLKPCGPVVPTPPCHHTCRTGYNVTFDKDRHFGGRVYRIPSKVKQIQKELMMNGPVEADFTVYADFPTYRSGVYQHKTGTALGGHAVKILGWGVEGGVDYWLVANSWNPDWGDKGYFKIKRGDDECGIEDDINAGIPKKI</sequence>
<dbReference type="GO" id="GO:0004197">
    <property type="term" value="F:cysteine-type endopeptidase activity"/>
    <property type="evidence" value="ECO:0007669"/>
    <property type="project" value="InterPro"/>
</dbReference>
<dbReference type="InterPro" id="IPR012599">
    <property type="entry name" value="Propeptide_C1A"/>
</dbReference>
<dbReference type="CDD" id="cd02620">
    <property type="entry name" value="Peptidase_C1A_CathepsinB"/>
    <property type="match status" value="1"/>
</dbReference>
<evidence type="ECO:0000256" key="7">
    <source>
        <dbReference type="ARBA" id="ARBA00023157"/>
    </source>
</evidence>
<dbReference type="InterPro" id="IPR013128">
    <property type="entry name" value="Peptidase_C1A"/>
</dbReference>
<gene>
    <name evidence="11" type="primary">LOC110979509</name>
</gene>
<dbReference type="PROSITE" id="PS00139">
    <property type="entry name" value="THIOL_PROTEASE_CYS"/>
    <property type="match status" value="1"/>
</dbReference>
<dbReference type="FunFam" id="3.90.70.10:FF:000031">
    <property type="entry name" value="Cathepsin B"/>
    <property type="match status" value="1"/>
</dbReference>
<dbReference type="InterPro" id="IPR025661">
    <property type="entry name" value="Pept_asp_AS"/>
</dbReference>
<dbReference type="Proteomes" id="UP000694845">
    <property type="component" value="Unplaced"/>
</dbReference>
<evidence type="ECO:0000313" key="11">
    <source>
        <dbReference type="RefSeq" id="XP_022091045.1"/>
    </source>
</evidence>
<dbReference type="GeneID" id="110979509"/>
<dbReference type="InterPro" id="IPR000668">
    <property type="entry name" value="Peptidase_C1A_C"/>
</dbReference>
<keyword evidence="2" id="KW-0645">Protease</keyword>
<keyword evidence="3 8" id="KW-0732">Signal</keyword>
<evidence type="ECO:0000259" key="9">
    <source>
        <dbReference type="SMART" id="SM00645"/>
    </source>
</evidence>
<dbReference type="Pfam" id="PF08127">
    <property type="entry name" value="Propeptide_C1"/>
    <property type="match status" value="1"/>
</dbReference>
<name>A0A8B7YF77_ACAPL</name>
<dbReference type="SMART" id="SM00645">
    <property type="entry name" value="Pept_C1"/>
    <property type="match status" value="1"/>
</dbReference>
<dbReference type="OMA" id="CQSGYST"/>
<evidence type="ECO:0000256" key="2">
    <source>
        <dbReference type="ARBA" id="ARBA00022670"/>
    </source>
</evidence>
<keyword evidence="4" id="KW-0378">Hydrolase</keyword>
<evidence type="ECO:0000256" key="8">
    <source>
        <dbReference type="SAM" id="SignalP"/>
    </source>
</evidence>
<feature type="signal peptide" evidence="8">
    <location>
        <begin position="1"/>
        <end position="18"/>
    </location>
</feature>
<evidence type="ECO:0000256" key="6">
    <source>
        <dbReference type="ARBA" id="ARBA00023145"/>
    </source>
</evidence>
<dbReference type="PANTHER" id="PTHR12411">
    <property type="entry name" value="CYSTEINE PROTEASE FAMILY C1-RELATED"/>
    <property type="match status" value="1"/>
</dbReference>
<keyword evidence="7" id="KW-1015">Disulfide bond</keyword>
<dbReference type="PROSITE" id="PS00640">
    <property type="entry name" value="THIOL_PROTEASE_ASN"/>
    <property type="match status" value="1"/>
</dbReference>
<dbReference type="PRINTS" id="PR00705">
    <property type="entry name" value="PAPAIN"/>
</dbReference>
<evidence type="ECO:0000256" key="4">
    <source>
        <dbReference type="ARBA" id="ARBA00022801"/>
    </source>
</evidence>
<evidence type="ECO:0000256" key="1">
    <source>
        <dbReference type="ARBA" id="ARBA00008455"/>
    </source>
</evidence>
<protein>
    <submittedName>
        <fullName evidence="11">Cathepsin B-like</fullName>
    </submittedName>
</protein>